<reference evidence="1 2" key="1">
    <citation type="submission" date="2024-09" db="EMBL/GenBank/DDBJ databases">
        <title>Chromosome-scale assembly of Riccia fluitans.</title>
        <authorList>
            <person name="Paukszto L."/>
            <person name="Sawicki J."/>
            <person name="Karawczyk K."/>
            <person name="Piernik-Szablinska J."/>
            <person name="Szczecinska M."/>
            <person name="Mazdziarz M."/>
        </authorList>
    </citation>
    <scope>NUCLEOTIDE SEQUENCE [LARGE SCALE GENOMIC DNA]</scope>
    <source>
        <strain evidence="1">Rf_01</strain>
        <tissue evidence="1">Aerial parts of the thallus</tissue>
    </source>
</reference>
<evidence type="ECO:0000313" key="1">
    <source>
        <dbReference type="EMBL" id="KAL2630779.1"/>
    </source>
</evidence>
<dbReference type="EMBL" id="JBHFFA010000004">
    <property type="protein sequence ID" value="KAL2630779.1"/>
    <property type="molecule type" value="Genomic_DNA"/>
</dbReference>
<organism evidence="1 2">
    <name type="scientific">Riccia fluitans</name>
    <dbReference type="NCBI Taxonomy" id="41844"/>
    <lineage>
        <taxon>Eukaryota</taxon>
        <taxon>Viridiplantae</taxon>
        <taxon>Streptophyta</taxon>
        <taxon>Embryophyta</taxon>
        <taxon>Marchantiophyta</taxon>
        <taxon>Marchantiopsida</taxon>
        <taxon>Marchantiidae</taxon>
        <taxon>Marchantiales</taxon>
        <taxon>Ricciaceae</taxon>
        <taxon>Riccia</taxon>
    </lineage>
</organism>
<name>A0ABD1YK25_9MARC</name>
<dbReference type="Proteomes" id="UP001605036">
    <property type="component" value="Unassembled WGS sequence"/>
</dbReference>
<comment type="caution">
    <text evidence="1">The sequence shown here is derived from an EMBL/GenBank/DDBJ whole genome shotgun (WGS) entry which is preliminary data.</text>
</comment>
<accession>A0ABD1YK25</accession>
<gene>
    <name evidence="1" type="ORF">R1flu_015465</name>
</gene>
<sequence length="170" mass="18878">MDNREELQCTRSNEKQKGVLYYNDTRQPARSGKPLIKLRSSQAIRNGDGVALNPNRVGGEEGKGGTPIGSLRHNFLPGSHFVTLVAHGALLNSGILLLSNGTRKVGSCNADSGIRPKAETMQLRRFSDSGAEFNWLSERRQLRVPESRIVCLMEEFALAFILLQRLRAHH</sequence>
<evidence type="ECO:0000313" key="2">
    <source>
        <dbReference type="Proteomes" id="UP001605036"/>
    </source>
</evidence>
<keyword evidence="2" id="KW-1185">Reference proteome</keyword>
<protein>
    <submittedName>
        <fullName evidence="1">Uncharacterized protein</fullName>
    </submittedName>
</protein>
<proteinExistence type="predicted"/>
<dbReference type="AlphaFoldDB" id="A0ABD1YK25"/>